<dbReference type="InterPro" id="IPR036909">
    <property type="entry name" value="Cyt_c-like_dom_sf"/>
</dbReference>
<dbReference type="GO" id="GO:0009055">
    <property type="term" value="F:electron transfer activity"/>
    <property type="evidence" value="ECO:0007669"/>
    <property type="project" value="InterPro"/>
</dbReference>
<keyword evidence="2 4" id="KW-0479">Metal-binding</keyword>
<evidence type="ECO:0000259" key="7">
    <source>
        <dbReference type="PROSITE" id="PS51007"/>
    </source>
</evidence>
<sequence>MSVKKQNKQIVGFVIISVLVGLLLEWMLPSENGYSSLIALKITLYLILMAAIFSARFVVTKMNNLYLSLSSEEEKKAFKEAQEAKKIDWSDWRAIMKRMTAAKPIEEEGEIILNHDFDGIRELDNNLPPWWIYGFYMTIVFAVSYMVYYEVLDGKDQKQEYLAEVALAKKQIAAYEATQEKVDMSALAEGDNAQGKKLFKRNCAVCHAIDGGGKIGPNLTDDYWILGGSMEDIYNTISEGGRAGKGMIAWKNSFSSQDRQMLAAYVKSLKGTTPAEPKEPQGDLYKEE</sequence>
<keyword evidence="1 4" id="KW-0349">Heme</keyword>
<dbReference type="InterPro" id="IPR038414">
    <property type="entry name" value="CcoP_N_sf"/>
</dbReference>
<gene>
    <name evidence="8" type="ORF">SAMN05444281_1782</name>
</gene>
<evidence type="ECO:0000256" key="1">
    <source>
        <dbReference type="ARBA" id="ARBA00022617"/>
    </source>
</evidence>
<dbReference type="Proteomes" id="UP000184109">
    <property type="component" value="Unassembled WGS sequence"/>
</dbReference>
<dbReference type="EMBL" id="FQXQ01000003">
    <property type="protein sequence ID" value="SHH74312.1"/>
    <property type="molecule type" value="Genomic_DNA"/>
</dbReference>
<dbReference type="PANTHER" id="PTHR33751:SF1">
    <property type="entry name" value="CBB3-TYPE CYTOCHROME C OXIDASE SUBUNIT FIXP"/>
    <property type="match status" value="1"/>
</dbReference>
<feature type="transmembrane region" description="Helical" evidence="6">
    <location>
        <begin position="10"/>
        <end position="28"/>
    </location>
</feature>
<dbReference type="PANTHER" id="PTHR33751">
    <property type="entry name" value="CBB3-TYPE CYTOCHROME C OXIDASE SUBUNIT FIXP"/>
    <property type="match status" value="1"/>
</dbReference>
<organism evidence="8 9">
    <name type="scientific">Wenyingzhuangia marina</name>
    <dbReference type="NCBI Taxonomy" id="1195760"/>
    <lineage>
        <taxon>Bacteria</taxon>
        <taxon>Pseudomonadati</taxon>
        <taxon>Bacteroidota</taxon>
        <taxon>Flavobacteriia</taxon>
        <taxon>Flavobacteriales</taxon>
        <taxon>Flavobacteriaceae</taxon>
        <taxon>Wenyingzhuangia</taxon>
    </lineage>
</organism>
<evidence type="ECO:0000256" key="2">
    <source>
        <dbReference type="ARBA" id="ARBA00022723"/>
    </source>
</evidence>
<evidence type="ECO:0000256" key="4">
    <source>
        <dbReference type="PROSITE-ProRule" id="PRU00433"/>
    </source>
</evidence>
<feature type="transmembrane region" description="Helical" evidence="6">
    <location>
        <begin position="130"/>
        <end position="149"/>
    </location>
</feature>
<keyword evidence="3 4" id="KW-0408">Iron</keyword>
<dbReference type="InterPro" id="IPR009056">
    <property type="entry name" value="Cyt_c-like_dom"/>
</dbReference>
<evidence type="ECO:0000256" key="5">
    <source>
        <dbReference type="SAM" id="MobiDB-lite"/>
    </source>
</evidence>
<name>A0A1M5VG96_9FLAO</name>
<dbReference type="GO" id="GO:0046872">
    <property type="term" value="F:metal ion binding"/>
    <property type="evidence" value="ECO:0007669"/>
    <property type="project" value="UniProtKB-KW"/>
</dbReference>
<reference evidence="9" key="1">
    <citation type="submission" date="2016-11" db="EMBL/GenBank/DDBJ databases">
        <authorList>
            <person name="Varghese N."/>
            <person name="Submissions S."/>
        </authorList>
    </citation>
    <scope>NUCLEOTIDE SEQUENCE [LARGE SCALE GENOMIC DNA]</scope>
    <source>
        <strain evidence="9">DSM 100572</strain>
    </source>
</reference>
<dbReference type="PROSITE" id="PS51007">
    <property type="entry name" value="CYTC"/>
    <property type="match status" value="1"/>
</dbReference>
<feature type="domain" description="Cytochrome c" evidence="7">
    <location>
        <begin position="190"/>
        <end position="270"/>
    </location>
</feature>
<dbReference type="InterPro" id="IPR050597">
    <property type="entry name" value="Cytochrome_c_Oxidase_Subunit"/>
</dbReference>
<dbReference type="SUPFAM" id="SSF46626">
    <property type="entry name" value="Cytochrome c"/>
    <property type="match status" value="1"/>
</dbReference>
<evidence type="ECO:0000256" key="3">
    <source>
        <dbReference type="ARBA" id="ARBA00023004"/>
    </source>
</evidence>
<proteinExistence type="predicted"/>
<dbReference type="GO" id="GO:0020037">
    <property type="term" value="F:heme binding"/>
    <property type="evidence" value="ECO:0007669"/>
    <property type="project" value="InterPro"/>
</dbReference>
<feature type="region of interest" description="Disordered" evidence="5">
    <location>
        <begin position="268"/>
        <end position="288"/>
    </location>
</feature>
<feature type="transmembrane region" description="Helical" evidence="6">
    <location>
        <begin position="34"/>
        <end position="59"/>
    </location>
</feature>
<dbReference type="OrthoDB" id="9811281at2"/>
<dbReference type="Gene3D" id="6.10.280.130">
    <property type="match status" value="1"/>
</dbReference>
<protein>
    <submittedName>
        <fullName evidence="8">Cytochrome c oxidase cbb3-type subunit 3</fullName>
    </submittedName>
</protein>
<dbReference type="Pfam" id="PF13442">
    <property type="entry name" value="Cytochrome_CBB3"/>
    <property type="match status" value="1"/>
</dbReference>
<evidence type="ECO:0000313" key="9">
    <source>
        <dbReference type="Proteomes" id="UP000184109"/>
    </source>
</evidence>
<dbReference type="AlphaFoldDB" id="A0A1M5VG96"/>
<evidence type="ECO:0000313" key="8">
    <source>
        <dbReference type="EMBL" id="SHH74312.1"/>
    </source>
</evidence>
<dbReference type="Gene3D" id="1.10.760.10">
    <property type="entry name" value="Cytochrome c-like domain"/>
    <property type="match status" value="1"/>
</dbReference>
<dbReference type="InterPro" id="IPR032858">
    <property type="entry name" value="CcoP_N"/>
</dbReference>
<dbReference type="RefSeq" id="WP_073120633.1">
    <property type="nucleotide sequence ID" value="NZ_BMEN01000003.1"/>
</dbReference>
<keyword evidence="9" id="KW-1185">Reference proteome</keyword>
<keyword evidence="6" id="KW-0472">Membrane</keyword>
<feature type="compositionally biased region" description="Basic and acidic residues" evidence="5">
    <location>
        <begin position="276"/>
        <end position="288"/>
    </location>
</feature>
<keyword evidence="6" id="KW-1133">Transmembrane helix</keyword>
<keyword evidence="6" id="KW-0812">Transmembrane</keyword>
<dbReference type="STRING" id="1195760.SAMN05444281_1782"/>
<accession>A0A1M5VG96</accession>
<evidence type="ECO:0000256" key="6">
    <source>
        <dbReference type="SAM" id="Phobius"/>
    </source>
</evidence>
<dbReference type="Pfam" id="PF14715">
    <property type="entry name" value="FixP_N"/>
    <property type="match status" value="1"/>
</dbReference>